<dbReference type="AlphaFoldDB" id="A0A8T0G2R8"/>
<accession>A0A8T0G2R8</accession>
<reference evidence="1" key="1">
    <citation type="submission" date="2020-06" db="EMBL/GenBank/DDBJ databases">
        <title>WGS assembly of Ceratodon purpureus strain R40.</title>
        <authorList>
            <person name="Carey S.B."/>
            <person name="Jenkins J."/>
            <person name="Shu S."/>
            <person name="Lovell J.T."/>
            <person name="Sreedasyam A."/>
            <person name="Maumus F."/>
            <person name="Tiley G.P."/>
            <person name="Fernandez-Pozo N."/>
            <person name="Barry K."/>
            <person name="Chen C."/>
            <person name="Wang M."/>
            <person name="Lipzen A."/>
            <person name="Daum C."/>
            <person name="Saski C.A."/>
            <person name="Payton A.C."/>
            <person name="Mcbreen J.C."/>
            <person name="Conrad R.E."/>
            <person name="Kollar L.M."/>
            <person name="Olsson S."/>
            <person name="Huttunen S."/>
            <person name="Landis J.B."/>
            <person name="Wickett N.J."/>
            <person name="Johnson M.G."/>
            <person name="Rensing S.A."/>
            <person name="Grimwood J."/>
            <person name="Schmutz J."/>
            <person name="Mcdaniel S.F."/>
        </authorList>
    </citation>
    <scope>NUCLEOTIDE SEQUENCE</scope>
    <source>
        <strain evidence="1">R40</strain>
    </source>
</reference>
<evidence type="ECO:0000313" key="2">
    <source>
        <dbReference type="Proteomes" id="UP000822688"/>
    </source>
</evidence>
<dbReference type="EMBL" id="CM026433">
    <property type="protein sequence ID" value="KAG0553410.1"/>
    <property type="molecule type" value="Genomic_DNA"/>
</dbReference>
<sequence length="63" mass="7050">MAYRPEKQAATNITSNSARAMSVPGLTKLGLMASHEELLLTEKTFGVALRFEETLLNPWTRWA</sequence>
<keyword evidence="2" id="KW-1185">Reference proteome</keyword>
<organism evidence="1 2">
    <name type="scientific">Ceratodon purpureus</name>
    <name type="common">Fire moss</name>
    <name type="synonym">Dicranum purpureum</name>
    <dbReference type="NCBI Taxonomy" id="3225"/>
    <lineage>
        <taxon>Eukaryota</taxon>
        <taxon>Viridiplantae</taxon>
        <taxon>Streptophyta</taxon>
        <taxon>Embryophyta</taxon>
        <taxon>Bryophyta</taxon>
        <taxon>Bryophytina</taxon>
        <taxon>Bryopsida</taxon>
        <taxon>Dicranidae</taxon>
        <taxon>Pseudoditrichales</taxon>
        <taxon>Ditrichaceae</taxon>
        <taxon>Ceratodon</taxon>
    </lineage>
</organism>
<dbReference type="Proteomes" id="UP000822688">
    <property type="component" value="Chromosome 12"/>
</dbReference>
<protein>
    <submittedName>
        <fullName evidence="1">Uncharacterized protein</fullName>
    </submittedName>
</protein>
<name>A0A8T0G2R8_CERPU</name>
<evidence type="ECO:0000313" key="1">
    <source>
        <dbReference type="EMBL" id="KAG0553410.1"/>
    </source>
</evidence>
<comment type="caution">
    <text evidence="1">The sequence shown here is derived from an EMBL/GenBank/DDBJ whole genome shotgun (WGS) entry which is preliminary data.</text>
</comment>
<gene>
    <name evidence="1" type="ORF">KC19_12G009300</name>
</gene>
<proteinExistence type="predicted"/>